<dbReference type="AlphaFoldDB" id="A0A840CFW9"/>
<evidence type="ECO:0000313" key="2">
    <source>
        <dbReference type="Proteomes" id="UP000555103"/>
    </source>
</evidence>
<gene>
    <name evidence="1" type="ORF">GGR21_000774</name>
</gene>
<organism evidence="1 2">
    <name type="scientific">Dysgonomonas hofstadii</name>
    <dbReference type="NCBI Taxonomy" id="637886"/>
    <lineage>
        <taxon>Bacteria</taxon>
        <taxon>Pseudomonadati</taxon>
        <taxon>Bacteroidota</taxon>
        <taxon>Bacteroidia</taxon>
        <taxon>Bacteroidales</taxon>
        <taxon>Dysgonomonadaceae</taxon>
        <taxon>Dysgonomonas</taxon>
    </lineage>
</organism>
<dbReference type="EMBL" id="JACIEP010000002">
    <property type="protein sequence ID" value="MBB4034887.1"/>
    <property type="molecule type" value="Genomic_DNA"/>
</dbReference>
<protein>
    <submittedName>
        <fullName evidence="1">Uncharacterized protein</fullName>
    </submittedName>
</protein>
<dbReference type="Proteomes" id="UP000555103">
    <property type="component" value="Unassembled WGS sequence"/>
</dbReference>
<keyword evidence="2" id="KW-1185">Reference proteome</keyword>
<accession>A0A840CFW9</accession>
<dbReference type="RefSeq" id="WP_183305823.1">
    <property type="nucleotide sequence ID" value="NZ_JACIEP010000002.1"/>
</dbReference>
<proteinExistence type="predicted"/>
<reference evidence="1 2" key="1">
    <citation type="submission" date="2020-08" db="EMBL/GenBank/DDBJ databases">
        <title>Genomic Encyclopedia of Type Strains, Phase IV (KMG-IV): sequencing the most valuable type-strain genomes for metagenomic binning, comparative biology and taxonomic classification.</title>
        <authorList>
            <person name="Goeker M."/>
        </authorList>
    </citation>
    <scope>NUCLEOTIDE SEQUENCE [LARGE SCALE GENOMIC DNA]</scope>
    <source>
        <strain evidence="1 2">DSM 104969</strain>
    </source>
</reference>
<sequence length="86" mass="9955">MFILRRITSQGLELNTCLGIEYVLVLKEVNESEFRDRVKLWGEEDLKDLYGVVCFDDGDSIMPLYKKSSYYIMTGDGKTFSNISEK</sequence>
<comment type="caution">
    <text evidence="1">The sequence shown here is derived from an EMBL/GenBank/DDBJ whole genome shotgun (WGS) entry which is preliminary data.</text>
</comment>
<evidence type="ECO:0000313" key="1">
    <source>
        <dbReference type="EMBL" id="MBB4034887.1"/>
    </source>
</evidence>
<name>A0A840CFW9_9BACT</name>